<proteinExistence type="predicted"/>
<dbReference type="Proteomes" id="UP001064971">
    <property type="component" value="Chromosome"/>
</dbReference>
<sequence>MQGPRGEKGEPGIQGPPGIGLDLTGIPDGALLTVIGGHIVPVIPGTTPGSTAQLVRREDGALSITGTRRVVREDGALSYPDLELIRREDGAIIWRAAS</sequence>
<reference evidence="1" key="1">
    <citation type="submission" date="2022-07" db="EMBL/GenBank/DDBJ databases">
        <title>Complete Genome Sequence of the Radioresistant Bacterium Deinococcus aetherius ST0316, Isolated from the Air Dust collected in Lower Stratosphere above Japan.</title>
        <authorList>
            <person name="Satoh K."/>
            <person name="Hagiwara K."/>
            <person name="Katsumata K."/>
            <person name="Kubo A."/>
            <person name="Yokobori S."/>
            <person name="Yamagishi A."/>
            <person name="Oono Y."/>
            <person name="Narumi I."/>
        </authorList>
    </citation>
    <scope>NUCLEOTIDE SEQUENCE</scope>
    <source>
        <strain evidence="1">ST0316</strain>
    </source>
</reference>
<name>A0ABN6RKX6_9DEIO</name>
<evidence type="ECO:0000313" key="2">
    <source>
        <dbReference type="Proteomes" id="UP001064971"/>
    </source>
</evidence>
<organism evidence="1 2">
    <name type="scientific">Deinococcus aetherius</name>
    <dbReference type="NCBI Taxonomy" id="200252"/>
    <lineage>
        <taxon>Bacteria</taxon>
        <taxon>Thermotogati</taxon>
        <taxon>Deinococcota</taxon>
        <taxon>Deinococci</taxon>
        <taxon>Deinococcales</taxon>
        <taxon>Deinococcaceae</taxon>
        <taxon>Deinococcus</taxon>
    </lineage>
</organism>
<dbReference type="EMBL" id="AP026560">
    <property type="protein sequence ID" value="BDP42936.1"/>
    <property type="molecule type" value="Genomic_DNA"/>
</dbReference>
<protein>
    <submittedName>
        <fullName evidence="1">Uncharacterized protein</fullName>
    </submittedName>
</protein>
<evidence type="ECO:0000313" key="1">
    <source>
        <dbReference type="EMBL" id="BDP42936.1"/>
    </source>
</evidence>
<accession>A0ABN6RKX6</accession>
<gene>
    <name evidence="1" type="ORF">DAETH_29050</name>
</gene>
<keyword evidence="2" id="KW-1185">Reference proteome</keyword>